<comment type="caution">
    <text evidence="2">The sequence shown here is derived from an EMBL/GenBank/DDBJ whole genome shotgun (WGS) entry which is preliminary data.</text>
</comment>
<dbReference type="AlphaFoldDB" id="A0AAW2SEE1"/>
<accession>A0AAW2SEE1</accession>
<reference evidence="2" key="1">
    <citation type="submission" date="2020-06" db="EMBL/GenBank/DDBJ databases">
        <authorList>
            <person name="Li T."/>
            <person name="Hu X."/>
            <person name="Zhang T."/>
            <person name="Song X."/>
            <person name="Zhang H."/>
            <person name="Dai N."/>
            <person name="Sheng W."/>
            <person name="Hou X."/>
            <person name="Wei L."/>
        </authorList>
    </citation>
    <scope>NUCLEOTIDE SEQUENCE</scope>
    <source>
        <strain evidence="2">KEN8</strain>
        <tissue evidence="2">Leaf</tissue>
    </source>
</reference>
<dbReference type="SUPFAM" id="SSF53448">
    <property type="entry name" value="Nucleotide-diphospho-sugar transferases"/>
    <property type="match status" value="1"/>
</dbReference>
<feature type="signal peptide" evidence="1">
    <location>
        <begin position="1"/>
        <end position="20"/>
    </location>
</feature>
<dbReference type="EMBL" id="JACGWM010000002">
    <property type="protein sequence ID" value="KAL0390758.1"/>
    <property type="molecule type" value="Genomic_DNA"/>
</dbReference>
<name>A0AAW2SEE1_9LAMI</name>
<dbReference type="PROSITE" id="PS51257">
    <property type="entry name" value="PROKAR_LIPOPROTEIN"/>
    <property type="match status" value="1"/>
</dbReference>
<reference evidence="2" key="2">
    <citation type="journal article" date="2024" name="Plant">
        <title>Genomic evolution and insights into agronomic trait innovations of Sesamum species.</title>
        <authorList>
            <person name="Miao H."/>
            <person name="Wang L."/>
            <person name="Qu L."/>
            <person name="Liu H."/>
            <person name="Sun Y."/>
            <person name="Le M."/>
            <person name="Wang Q."/>
            <person name="Wei S."/>
            <person name="Zheng Y."/>
            <person name="Lin W."/>
            <person name="Duan Y."/>
            <person name="Cao H."/>
            <person name="Xiong S."/>
            <person name="Wang X."/>
            <person name="Wei L."/>
            <person name="Li C."/>
            <person name="Ma Q."/>
            <person name="Ju M."/>
            <person name="Zhao R."/>
            <person name="Li G."/>
            <person name="Mu C."/>
            <person name="Tian Q."/>
            <person name="Mei H."/>
            <person name="Zhang T."/>
            <person name="Gao T."/>
            <person name="Zhang H."/>
        </authorList>
    </citation>
    <scope>NUCLEOTIDE SEQUENCE</scope>
    <source>
        <strain evidence="2">KEN8</strain>
    </source>
</reference>
<dbReference type="InterPro" id="IPR029044">
    <property type="entry name" value="Nucleotide-diphossugar_trans"/>
</dbReference>
<sequence>MAAPSKIFPLLVFVLSSISCLFLLSLPASSPKAQIATQFHHIQSPAPGPNFTFIIKVLTFNRLSSLSRCLKSLSRAHYDVNDKVHLHVFIDHFLLDSQTGSADLDNKLNVSKQILDFVDGFDWKFGEKLVHYRTSNAGLQAQWLEAWWPTSDHEFAFVVEDDLEVSPLYYRFLKAVILNYYYNASNFSPSIYGASLQRPRFVPGPDSFLPDENSIDSNLLELYPLSSLKWGHPVIDASQFSEFSQLAKSINFQDSTVELIKEVLVKAYATRKSLELGYSTWLLDGNMLPISSDSFFDSFGHSNDFYIGKTAGLFFVRSSSSTLKIWADHFLYDVASLVDTLRKQSGSNDGMIIKCG</sequence>
<protein>
    <submittedName>
        <fullName evidence="2">Uncharacterized protein</fullName>
    </submittedName>
</protein>
<organism evidence="2">
    <name type="scientific">Sesamum calycinum</name>
    <dbReference type="NCBI Taxonomy" id="2727403"/>
    <lineage>
        <taxon>Eukaryota</taxon>
        <taxon>Viridiplantae</taxon>
        <taxon>Streptophyta</taxon>
        <taxon>Embryophyta</taxon>
        <taxon>Tracheophyta</taxon>
        <taxon>Spermatophyta</taxon>
        <taxon>Magnoliopsida</taxon>
        <taxon>eudicotyledons</taxon>
        <taxon>Gunneridae</taxon>
        <taxon>Pentapetalae</taxon>
        <taxon>asterids</taxon>
        <taxon>lamiids</taxon>
        <taxon>Lamiales</taxon>
        <taxon>Pedaliaceae</taxon>
        <taxon>Sesamum</taxon>
    </lineage>
</organism>
<keyword evidence="1" id="KW-0732">Signal</keyword>
<dbReference type="PANTHER" id="PTHR33604:SF3">
    <property type="entry name" value="OSJNBA0004B13.7 PROTEIN"/>
    <property type="match status" value="1"/>
</dbReference>
<dbReference type="PANTHER" id="PTHR33604">
    <property type="entry name" value="OSJNBA0004B13.7 PROTEIN"/>
    <property type="match status" value="1"/>
</dbReference>
<dbReference type="Gene3D" id="3.90.550.10">
    <property type="entry name" value="Spore Coat Polysaccharide Biosynthesis Protein SpsA, Chain A"/>
    <property type="match status" value="1"/>
</dbReference>
<evidence type="ECO:0000256" key="1">
    <source>
        <dbReference type="SAM" id="SignalP"/>
    </source>
</evidence>
<proteinExistence type="predicted"/>
<gene>
    <name evidence="2" type="ORF">Scaly_0432900</name>
</gene>
<feature type="chain" id="PRO_5043553894" evidence="1">
    <location>
        <begin position="21"/>
        <end position="356"/>
    </location>
</feature>
<evidence type="ECO:0000313" key="2">
    <source>
        <dbReference type="EMBL" id="KAL0390758.1"/>
    </source>
</evidence>